<proteinExistence type="predicted"/>
<dbReference type="EMBL" id="MNZO01000035">
    <property type="protein sequence ID" value="OIP86939.1"/>
    <property type="molecule type" value="Genomic_DNA"/>
</dbReference>
<dbReference type="Proteomes" id="UP000182344">
    <property type="component" value="Unassembled WGS sequence"/>
</dbReference>
<comment type="caution">
    <text evidence="1">The sequence shown here is derived from an EMBL/GenBank/DDBJ whole genome shotgun (WGS) entry which is preliminary data.</text>
</comment>
<gene>
    <name evidence="1" type="ORF">AUK05_02365</name>
</gene>
<name>A0A1J5HR81_9BACT</name>
<evidence type="ECO:0000313" key="1">
    <source>
        <dbReference type="EMBL" id="OIP86939.1"/>
    </source>
</evidence>
<protein>
    <submittedName>
        <fullName evidence="1">Uncharacterized protein</fullName>
    </submittedName>
</protein>
<dbReference type="AlphaFoldDB" id="A0A1J5HR81"/>
<reference evidence="1 2" key="1">
    <citation type="journal article" date="2016" name="Environ. Microbiol.">
        <title>Genomic resolution of a cold subsurface aquifer community provides metabolic insights for novel microbes adapted to high CO concentrations.</title>
        <authorList>
            <person name="Probst A.J."/>
            <person name="Castelle C.J."/>
            <person name="Singh A."/>
            <person name="Brown C.T."/>
            <person name="Anantharaman K."/>
            <person name="Sharon I."/>
            <person name="Hug L.A."/>
            <person name="Burstein D."/>
            <person name="Emerson J.B."/>
            <person name="Thomas B.C."/>
            <person name="Banfield J.F."/>
        </authorList>
    </citation>
    <scope>NUCLEOTIDE SEQUENCE [LARGE SCALE GENOMIC DNA]</scope>
    <source>
        <strain evidence="1">CG2_30_35_20</strain>
    </source>
</reference>
<sequence length="91" mass="9892">MAIFTGLDCSHMTDYHPARHLFLDPKIEINIQPGKKLTKGMSGKCLARKSNGGECSHDCPVIRVDFVTPFLGGFTPTEVIVDGSACQAEKI</sequence>
<dbReference type="STRING" id="1805376.AUK05_02365"/>
<evidence type="ECO:0000313" key="2">
    <source>
        <dbReference type="Proteomes" id="UP000182344"/>
    </source>
</evidence>
<organism evidence="1 2">
    <name type="scientific">Candidatus Shapirobacteria bacterium CG2_30_35_20</name>
    <dbReference type="NCBI Taxonomy" id="1805376"/>
    <lineage>
        <taxon>Bacteria</taxon>
        <taxon>Candidatus Shapironibacteriota</taxon>
    </lineage>
</organism>
<accession>A0A1J5HR81</accession>